<dbReference type="EMBL" id="DXES01000174">
    <property type="protein sequence ID" value="HIX66203.1"/>
    <property type="molecule type" value="Genomic_DNA"/>
</dbReference>
<dbReference type="InterPro" id="IPR002467">
    <property type="entry name" value="Pept_M24A_MAP1"/>
</dbReference>
<dbReference type="PANTHER" id="PTHR43330:SF27">
    <property type="entry name" value="METHIONINE AMINOPEPTIDASE"/>
    <property type="match status" value="1"/>
</dbReference>
<evidence type="ECO:0000313" key="9">
    <source>
        <dbReference type="EMBL" id="HIX66203.1"/>
    </source>
</evidence>
<dbReference type="InterPro" id="IPR001714">
    <property type="entry name" value="Pept_M24_MAP"/>
</dbReference>
<feature type="binding site" evidence="6">
    <location>
        <position position="94"/>
    </location>
    <ligand>
        <name>a divalent metal cation</name>
        <dbReference type="ChEBI" id="CHEBI:60240"/>
        <label>1</label>
    </ligand>
</feature>
<keyword evidence="5 6" id="KW-0378">Hydrolase</keyword>
<feature type="binding site" evidence="6">
    <location>
        <position position="175"/>
    </location>
    <ligand>
        <name>substrate</name>
    </ligand>
</feature>
<comment type="similarity">
    <text evidence="6">Belongs to the peptidase M24A family. Methionine aminopeptidase type 1 subfamily.</text>
</comment>
<name>A0A9D1WS61_9FIRM</name>
<dbReference type="InterPro" id="IPR000994">
    <property type="entry name" value="Pept_M24"/>
</dbReference>
<feature type="binding site" evidence="6">
    <location>
        <position position="201"/>
    </location>
    <ligand>
        <name>a divalent metal cation</name>
        <dbReference type="ChEBI" id="CHEBI:60240"/>
        <label>2</label>
        <note>catalytic</note>
    </ligand>
</feature>
<keyword evidence="2 6" id="KW-0031">Aminopeptidase</keyword>
<comment type="subunit">
    <text evidence="6">Monomer.</text>
</comment>
<sequence length="248" mass="26144">MVILKTSGELAKMRRAGQISAQALQVGGEAVKPGITTGEIDRIIHRFILSQGAKPSFLGYGGFPASSCISVNEEIIHGIPGKRVLKEGDIVSIDVGAYIDGYHGDNAATFACGPVSAEAQALMDATRQSLMAAIAIAQPGARLGDIGYAVQSYVEALGYGVVREYVGHGVGRQMHEEPEVPNYGRPGHGVRLVPGMVIAIEPMITQHSPALHVLANDWTVVTNDKGLAAHFENTIAITDDGPVILTQP</sequence>
<evidence type="ECO:0000313" key="10">
    <source>
        <dbReference type="Proteomes" id="UP000886800"/>
    </source>
</evidence>
<evidence type="ECO:0000256" key="6">
    <source>
        <dbReference type="HAMAP-Rule" id="MF_01974"/>
    </source>
</evidence>
<evidence type="ECO:0000259" key="8">
    <source>
        <dbReference type="Pfam" id="PF00557"/>
    </source>
</evidence>
<dbReference type="AlphaFoldDB" id="A0A9D1WS61"/>
<evidence type="ECO:0000256" key="7">
    <source>
        <dbReference type="RuleBase" id="RU003653"/>
    </source>
</evidence>
<dbReference type="GO" id="GO:0004239">
    <property type="term" value="F:initiator methionyl aminopeptidase activity"/>
    <property type="evidence" value="ECO:0007669"/>
    <property type="project" value="UniProtKB-UniRule"/>
</dbReference>
<dbReference type="Gene3D" id="3.90.230.10">
    <property type="entry name" value="Creatinase/methionine aminopeptidase superfamily"/>
    <property type="match status" value="1"/>
</dbReference>
<feature type="binding site" evidence="6">
    <location>
        <position position="232"/>
    </location>
    <ligand>
        <name>a divalent metal cation</name>
        <dbReference type="ChEBI" id="CHEBI:60240"/>
        <label>2</label>
        <note>catalytic</note>
    </ligand>
</feature>
<dbReference type="InterPro" id="IPR036005">
    <property type="entry name" value="Creatinase/aminopeptidase-like"/>
</dbReference>
<comment type="function">
    <text evidence="1 6">Removes the N-terminal methionine from nascent proteins. The N-terminal methionine is often cleaved when the second residue in the primary sequence is small and uncharged (Met-Ala-, Cys, Gly, Pro, Ser, Thr, or Val). Requires deformylation of the N(alpha)-formylated initiator methionine before it can be hydrolyzed.</text>
</comment>
<dbReference type="EC" id="3.4.11.18" evidence="6 7"/>
<dbReference type="PRINTS" id="PR00599">
    <property type="entry name" value="MAPEPTIDASE"/>
</dbReference>
<feature type="binding site" evidence="6">
    <location>
        <position position="77"/>
    </location>
    <ligand>
        <name>substrate</name>
    </ligand>
</feature>
<dbReference type="Pfam" id="PF00557">
    <property type="entry name" value="Peptidase_M24"/>
    <property type="match status" value="1"/>
</dbReference>
<organism evidence="9 10">
    <name type="scientific">Candidatus Anaerotruncus excrementipullorum</name>
    <dbReference type="NCBI Taxonomy" id="2838465"/>
    <lineage>
        <taxon>Bacteria</taxon>
        <taxon>Bacillati</taxon>
        <taxon>Bacillota</taxon>
        <taxon>Clostridia</taxon>
        <taxon>Eubacteriales</taxon>
        <taxon>Oscillospiraceae</taxon>
        <taxon>Anaerotruncus</taxon>
    </lineage>
</organism>
<dbReference type="GO" id="GO:0070006">
    <property type="term" value="F:metalloaminopeptidase activity"/>
    <property type="evidence" value="ECO:0007669"/>
    <property type="project" value="UniProtKB-UniRule"/>
</dbReference>
<feature type="binding site" evidence="6">
    <location>
        <position position="105"/>
    </location>
    <ligand>
        <name>a divalent metal cation</name>
        <dbReference type="ChEBI" id="CHEBI:60240"/>
        <label>2</label>
        <note>catalytic</note>
    </ligand>
</feature>
<evidence type="ECO:0000256" key="2">
    <source>
        <dbReference type="ARBA" id="ARBA00022438"/>
    </source>
</evidence>
<proteinExistence type="inferred from homology"/>
<dbReference type="HAMAP" id="MF_01974">
    <property type="entry name" value="MetAP_1"/>
    <property type="match status" value="1"/>
</dbReference>
<feature type="binding site" evidence="6">
    <location>
        <position position="168"/>
    </location>
    <ligand>
        <name>a divalent metal cation</name>
        <dbReference type="ChEBI" id="CHEBI:60240"/>
        <label>2</label>
        <note>catalytic</note>
    </ligand>
</feature>
<dbReference type="NCBIfam" id="TIGR00500">
    <property type="entry name" value="met_pdase_I"/>
    <property type="match status" value="1"/>
</dbReference>
<evidence type="ECO:0000256" key="4">
    <source>
        <dbReference type="ARBA" id="ARBA00022723"/>
    </source>
</evidence>
<feature type="binding site" evidence="6">
    <location>
        <position position="105"/>
    </location>
    <ligand>
        <name>a divalent metal cation</name>
        <dbReference type="ChEBI" id="CHEBI:60240"/>
        <label>1</label>
    </ligand>
</feature>
<dbReference type="PROSITE" id="PS00680">
    <property type="entry name" value="MAP_1"/>
    <property type="match status" value="1"/>
</dbReference>
<reference evidence="9" key="1">
    <citation type="journal article" date="2021" name="PeerJ">
        <title>Extensive microbial diversity within the chicken gut microbiome revealed by metagenomics and culture.</title>
        <authorList>
            <person name="Gilroy R."/>
            <person name="Ravi A."/>
            <person name="Getino M."/>
            <person name="Pursley I."/>
            <person name="Horton D.L."/>
            <person name="Alikhan N.F."/>
            <person name="Baker D."/>
            <person name="Gharbi K."/>
            <person name="Hall N."/>
            <person name="Watson M."/>
            <person name="Adriaenssens E.M."/>
            <person name="Foster-Nyarko E."/>
            <person name="Jarju S."/>
            <person name="Secka A."/>
            <person name="Antonio M."/>
            <person name="Oren A."/>
            <person name="Chaudhuri R.R."/>
            <person name="La Ragione R."/>
            <person name="Hildebrand F."/>
            <person name="Pallen M.J."/>
        </authorList>
    </citation>
    <scope>NUCLEOTIDE SEQUENCE</scope>
    <source>
        <strain evidence="9">CHK188-5543</strain>
    </source>
</reference>
<dbReference type="Proteomes" id="UP000886800">
    <property type="component" value="Unassembled WGS sequence"/>
</dbReference>
<dbReference type="GO" id="GO:0046872">
    <property type="term" value="F:metal ion binding"/>
    <property type="evidence" value="ECO:0007669"/>
    <property type="project" value="UniProtKB-UniRule"/>
</dbReference>
<evidence type="ECO:0000256" key="1">
    <source>
        <dbReference type="ARBA" id="ARBA00002521"/>
    </source>
</evidence>
<comment type="cofactor">
    <cofactor evidence="6">
        <name>Co(2+)</name>
        <dbReference type="ChEBI" id="CHEBI:48828"/>
    </cofactor>
    <cofactor evidence="6">
        <name>Zn(2+)</name>
        <dbReference type="ChEBI" id="CHEBI:29105"/>
    </cofactor>
    <cofactor evidence="6">
        <name>Mn(2+)</name>
        <dbReference type="ChEBI" id="CHEBI:29035"/>
    </cofactor>
    <cofactor evidence="6">
        <name>Fe(2+)</name>
        <dbReference type="ChEBI" id="CHEBI:29033"/>
    </cofactor>
    <text evidence="6">Binds 2 divalent metal cations per subunit. Has a high-affinity and a low affinity metal-binding site. The true nature of the physiological cofactor is under debate. The enzyme is active with cobalt, zinc, manganese or divalent iron ions. Most likely, methionine aminopeptidases function as mononuclear Fe(2+)-metalloproteases under physiological conditions, and the catalytically relevant metal-binding site has been assigned to the histidine-containing high-affinity site.</text>
</comment>
<comment type="catalytic activity">
    <reaction evidence="6 7">
        <text>Release of N-terminal amino acids, preferentially methionine, from peptides and arylamides.</text>
        <dbReference type="EC" id="3.4.11.18"/>
    </reaction>
</comment>
<dbReference type="GO" id="GO:0006508">
    <property type="term" value="P:proteolysis"/>
    <property type="evidence" value="ECO:0007669"/>
    <property type="project" value="UniProtKB-KW"/>
</dbReference>
<keyword evidence="4 6" id="KW-0479">Metal-binding</keyword>
<evidence type="ECO:0000256" key="3">
    <source>
        <dbReference type="ARBA" id="ARBA00022670"/>
    </source>
</evidence>
<dbReference type="SUPFAM" id="SSF55920">
    <property type="entry name" value="Creatinase/aminopeptidase"/>
    <property type="match status" value="1"/>
</dbReference>
<dbReference type="CDD" id="cd01086">
    <property type="entry name" value="MetAP1"/>
    <property type="match status" value="1"/>
</dbReference>
<comment type="caution">
    <text evidence="9">The sequence shown here is derived from an EMBL/GenBank/DDBJ whole genome shotgun (WGS) entry which is preliminary data.</text>
</comment>
<feature type="binding site" evidence="6">
    <location>
        <position position="232"/>
    </location>
    <ligand>
        <name>a divalent metal cation</name>
        <dbReference type="ChEBI" id="CHEBI:60240"/>
        <label>1</label>
    </ligand>
</feature>
<feature type="domain" description="Peptidase M24" evidence="8">
    <location>
        <begin position="12"/>
        <end position="239"/>
    </location>
</feature>
<protein>
    <recommendedName>
        <fullName evidence="6 7">Methionine aminopeptidase</fullName>
        <shortName evidence="6">MAP</shortName>
        <shortName evidence="6">MetAP</shortName>
        <ecNumber evidence="6 7">3.4.11.18</ecNumber>
    </recommendedName>
    <alternativeName>
        <fullName evidence="6">Peptidase M</fullName>
    </alternativeName>
</protein>
<evidence type="ECO:0000256" key="5">
    <source>
        <dbReference type="ARBA" id="ARBA00022801"/>
    </source>
</evidence>
<reference evidence="9" key="2">
    <citation type="submission" date="2021-04" db="EMBL/GenBank/DDBJ databases">
        <authorList>
            <person name="Gilroy R."/>
        </authorList>
    </citation>
    <scope>NUCLEOTIDE SEQUENCE</scope>
    <source>
        <strain evidence="9">CHK188-5543</strain>
    </source>
</reference>
<keyword evidence="3 6" id="KW-0645">Protease</keyword>
<dbReference type="PANTHER" id="PTHR43330">
    <property type="entry name" value="METHIONINE AMINOPEPTIDASE"/>
    <property type="match status" value="1"/>
</dbReference>
<accession>A0A9D1WS61</accession>
<gene>
    <name evidence="6 9" type="primary">map</name>
    <name evidence="9" type="ORF">H9736_08150</name>
</gene>
<dbReference type="GO" id="GO:0005829">
    <property type="term" value="C:cytosol"/>
    <property type="evidence" value="ECO:0007669"/>
    <property type="project" value="TreeGrafter"/>
</dbReference>